<gene>
    <name evidence="5" type="ORF">D0436_22570</name>
</gene>
<accession>A0A5B8R3R0</accession>
<sequence>MQINKSLLLGLCSVICSGMANAAVEGFSYTDTNATVKTTEGSLINPQTDAMVYLSGGLDNKLKLSVINTSGVTVFNNTTDFIRVSDRLSFSGREFYGKSITIPKLMDGLYSLKIETINSSGTTIDQYTKVVEVDTEGPIIGDWYGNGTSNYGAETGSNEIWWLNTQNTGEDSKIWITDVKGAVSGSVIVQKLNSDSIVLTRPMVIDQAAFKAVINAQTDLSNILPSNNASDPYSMQAQLYDAAGNITRSTVKTFYYDNYGGAPSSPFAVFDPDANLAESVSSSFVGFVAYTPGMTVKTNPVRLLYRVPVDNVRDAGVKGGLALANSVGATNVIINGEYGYFDMTAPFGYNNANQIKWVDFGRWMAGTIQYNLSLSETASKSPVLTSATFLLNDVRMSITTGIMHHNSILPATMTDFELRVQPRDYVQRASFRGYSCDIPAGESICSLTGLTYEMTKGGYGYLHDAIGVVSVGLPMGTLYANYSYGESTYNDAQYPQMTSFKVDTTTNTLTAFVYLPGAGSWFERLVMKAARIKYGTKYLNPISSIRNGVNWEYVFNLNSLPTGNHSLELEMVENHGPTTVSPLQTFKVENATPTISITNSGSAVFNEIVGLDDLVVSIADESSYTIDSVIISGGSANDTVYLATVSKGNNVYSLQYPRLFPSLTSGEIYTLTVKATDVFGNQGVSSKSFTYQPPNIVNVGSLTTLAVSRDLASSADKPVSEVVINDLRTVESQLASGPQDALFTLRTDAEISVQVLGQVVKPGQTVTLNPVATSGVVKFSVYPAASGQKGKAQFLFEILEVKSNI</sequence>
<evidence type="ECO:0000256" key="1">
    <source>
        <dbReference type="SAM" id="SignalP"/>
    </source>
</evidence>
<evidence type="ECO:0000259" key="3">
    <source>
        <dbReference type="Pfam" id="PF13750"/>
    </source>
</evidence>
<proteinExistence type="predicted"/>
<keyword evidence="1" id="KW-0732">Signal</keyword>
<feature type="signal peptide" evidence="1">
    <location>
        <begin position="1"/>
        <end position="22"/>
    </location>
</feature>
<dbReference type="RefSeq" id="WP_011711617.1">
    <property type="nucleotide sequence ID" value="NZ_CP076856.1"/>
</dbReference>
<dbReference type="AlphaFoldDB" id="A0A5B8R3R0"/>
<feature type="chain" id="PRO_5022684292" evidence="1">
    <location>
        <begin position="23"/>
        <end position="805"/>
    </location>
</feature>
<dbReference type="Pfam" id="PF13752">
    <property type="entry name" value="DUF4165"/>
    <property type="match status" value="1"/>
</dbReference>
<organism evidence="5">
    <name type="scientific">Shewanella decolorationis</name>
    <dbReference type="NCBI Taxonomy" id="256839"/>
    <lineage>
        <taxon>Bacteria</taxon>
        <taxon>Pseudomonadati</taxon>
        <taxon>Pseudomonadota</taxon>
        <taxon>Gammaproteobacteria</taxon>
        <taxon>Alteromonadales</taxon>
        <taxon>Shewanellaceae</taxon>
        <taxon>Shewanella</taxon>
    </lineage>
</organism>
<protein>
    <submittedName>
        <fullName evidence="5">DUF4165 domain-containing protein</fullName>
    </submittedName>
</protein>
<evidence type="ECO:0000259" key="4">
    <source>
        <dbReference type="Pfam" id="PF13752"/>
    </source>
</evidence>
<reference evidence="5" key="1">
    <citation type="journal article" date="2019" name="Ecotoxicol. Environ. Saf.">
        <title>Microbial characterization of heavy metal resistant bacterial strains isolated from an electroplating wastewater treatment plant.</title>
        <authorList>
            <person name="Cai X."/>
            <person name="Zheng X."/>
            <person name="Zhang D."/>
            <person name="Iqbal W."/>
            <person name="Liu C."/>
            <person name="Yang B."/>
            <person name="Zhao X."/>
            <person name="Lu X."/>
            <person name="Mao Y."/>
        </authorList>
    </citation>
    <scope>NUCLEOTIDE SEQUENCE [LARGE SCALE GENOMIC DNA]</scope>
    <source>
        <strain evidence="5">Ni1-3</strain>
    </source>
</reference>
<dbReference type="Pfam" id="PF12245">
    <property type="entry name" value="Big_3_2"/>
    <property type="match status" value="1"/>
</dbReference>
<dbReference type="InterPro" id="IPR025429">
    <property type="entry name" value="DUF4165"/>
</dbReference>
<feature type="domain" description="DUF4165" evidence="4">
    <location>
        <begin position="27"/>
        <end position="133"/>
    </location>
</feature>
<feature type="domain" description="Ig-like" evidence="2">
    <location>
        <begin position="181"/>
        <end position="258"/>
    </location>
</feature>
<dbReference type="InterPro" id="IPR022038">
    <property type="entry name" value="Ig-like_bact"/>
</dbReference>
<evidence type="ECO:0000259" key="2">
    <source>
        <dbReference type="Pfam" id="PF12245"/>
    </source>
</evidence>
<evidence type="ECO:0000313" key="5">
    <source>
        <dbReference type="EMBL" id="QDZ93007.1"/>
    </source>
</evidence>
<feature type="domain" description="Ig-like" evidence="3">
    <location>
        <begin position="550"/>
        <end position="702"/>
    </location>
</feature>
<name>A0A5B8R3R0_9GAMM</name>
<dbReference type="Pfam" id="PF13750">
    <property type="entry name" value="Big_3_3"/>
    <property type="match status" value="1"/>
</dbReference>
<dbReference type="EMBL" id="CP031775">
    <property type="protein sequence ID" value="QDZ93007.1"/>
    <property type="molecule type" value="Genomic_DNA"/>
</dbReference>